<dbReference type="CDD" id="cd03233">
    <property type="entry name" value="ABCG_PDR_domain1"/>
    <property type="match status" value="1"/>
</dbReference>
<evidence type="ECO:0000256" key="7">
    <source>
        <dbReference type="ARBA" id="ARBA00022840"/>
    </source>
</evidence>
<dbReference type="Pfam" id="PF01061">
    <property type="entry name" value="ABC2_membrane"/>
    <property type="match status" value="2"/>
</dbReference>
<keyword evidence="13" id="KW-1185">Reference proteome</keyword>
<dbReference type="Pfam" id="PF19055">
    <property type="entry name" value="ABC2_membrane_7"/>
    <property type="match status" value="1"/>
</dbReference>
<keyword evidence="7" id="KW-0067">ATP-binding</keyword>
<comment type="subcellular location">
    <subcellularLocation>
        <location evidence="1">Membrane</location>
        <topology evidence="1">Multi-pass membrane protein</topology>
    </subcellularLocation>
</comment>
<dbReference type="InterPro" id="IPR013525">
    <property type="entry name" value="ABC2_TM"/>
</dbReference>
<sequence length="1471" mass="165937">MSSSISNQEDLSPLSYFGMPNLESDELSETEKNEQILRLARQITHQSEISKQLTNNSNAIKPISTDFNPFISKENPILDPHSEKFDPYSWAQHMLKIYHTDPEKYPKLNAGVSFKNLGAFGYTQDDTYQSTVYNVFIQTGNSLLNFVRGRKGDEVKILQNFNGLIKSGETCVVLGRPGAGCSTLLKAVSCTTYGFKITENSLINYQGVAPKEIEKNYRGEVVYNAENETNFPYLTVGQTLKFAALARTPESRLPGVTRDQYATHIRDVAMTMFGLLHTMNTRVGDDFVRGVSGGERKRVSISEVVIAGTAVQAWDNATRGLDSATALGFVKSLKIGAELGGAAVLVSLYQASQDSYDLFDKVTVLYLGRQIYFGPASKARSFFENMGYVCISRQTTSDFLTSITSPSERVVKPGYENLVPRSPKEFEEYWLKSAEYQALIKEIDEWNAEHPIGGGGTNKFVAYKKTQKSKLSSKRSPYFISYPMQISICVTRGFQRLVGDPAMTLTSIFGNTIASLLVSSVFYNQSSYTSSFYGRGAALFFSVLFNTLSSVLEVFALYKLRPVVEKHSRYAFYHPSAEAFASFIVDMPGKIITSICFNVMLYFMVNLKREPGAFFIYFFFSFLSSITSSFMFRSIASVTKSVPQALTPAALLIFVLVVTAGFVIPVVDMRPWIRWINYINPMGYAFEAVMINEFRNKYFECSDIIPRGSEYENTPSEYKICNVASASPGQFSIFGNDYLVKKFKYNTGHLWRNLGILFGFCAFYFTLYIFFTEFVKGARSKGEILVFPREVIKKNKRSDIENQERGISGGYPNLETKTSVKLQRQEGIFQWENVCYDIKIKGEPRRILDHVDGWVKPGTLTALMGSSGAGKTTLLDTLADRITMGVVTGDMLVNGNSRDVSFQRKTGYVQQQDVHLNTTTVREALEFSALLRQPDHIPKQEKLAYVNEVIKILEMEEYANAIVGVPGEGLNVEQRKRLTIGVELAAKPQLLLFLDEPTSGLDSQTAWSIVALMKKLTKNGQAILCTIHQPSAVLFQQFDRLLFLKRGGQTVYYGDIGENSSTLTDYFVRNGAKPCPPEANPAEWMLEVIGAAPGSYSSIDWFDVWRKSSEFQAMKNELHDLREQSKMYLTSEDNHEVVQAYAIPIWKQCIIVSKRSLWNTWRNPQYILAKIALCVTVPFFLGINFWKAKNTLQGMQDQMFSVFMMTVLFQPLSQQIMTPFTLQRKLYETRERPSKTYSWVTFMTSMFAAEIPWQTMCGVVGFFTFYYPTGFYRNAEPTDQVHMRGALFFLILLFYYYYILTCSYMAVAALSEETASNICNIVFNIVLAMSGVLVAKNNLPGFWIFMYRCSPWTYTISGMLSAGIAHAPVKCADKELLIYATTPGLNMTCGEFLGPYASANGGSVYNPNSFTNCQYCTMTTTDDYLATIFSPLDQAWRNYGVLVSFVLINVIGAYFMYWLFRVPKSFGKKKE</sequence>
<dbReference type="RefSeq" id="XP_031853762.1">
    <property type="nucleotide sequence ID" value="XM_031997871.1"/>
</dbReference>
<evidence type="ECO:0000313" key="12">
    <source>
        <dbReference type="EMBL" id="VVT51609.1"/>
    </source>
</evidence>
<evidence type="ECO:0000256" key="3">
    <source>
        <dbReference type="ARBA" id="ARBA00022448"/>
    </source>
</evidence>
<dbReference type="Pfam" id="PF00005">
    <property type="entry name" value="ABC_tran"/>
    <property type="match status" value="2"/>
</dbReference>
<evidence type="ECO:0000256" key="4">
    <source>
        <dbReference type="ARBA" id="ARBA00022692"/>
    </source>
</evidence>
<reference evidence="12 13" key="1">
    <citation type="submission" date="2019-09" db="EMBL/GenBank/DDBJ databases">
        <authorList>
            <person name="Brejova B."/>
        </authorList>
    </citation>
    <scope>NUCLEOTIDE SEQUENCE [LARGE SCALE GENOMIC DNA]</scope>
</reference>
<dbReference type="GO" id="GO:0005524">
    <property type="term" value="F:ATP binding"/>
    <property type="evidence" value="ECO:0007669"/>
    <property type="project" value="UniProtKB-KW"/>
</dbReference>
<feature type="transmembrane region" description="Helical" evidence="10">
    <location>
        <begin position="1439"/>
        <end position="1460"/>
    </location>
</feature>
<dbReference type="InterPro" id="IPR003439">
    <property type="entry name" value="ABC_transporter-like_ATP-bd"/>
</dbReference>
<proteinExistence type="inferred from homology"/>
<feature type="domain" description="ABC transporter" evidence="11">
    <location>
        <begin position="829"/>
        <end position="1071"/>
    </location>
</feature>
<feature type="transmembrane region" description="Helical" evidence="10">
    <location>
        <begin position="1198"/>
        <end position="1218"/>
    </location>
</feature>
<keyword evidence="3" id="KW-0813">Transport</keyword>
<dbReference type="Pfam" id="PF06422">
    <property type="entry name" value="PDR_CDR"/>
    <property type="match status" value="1"/>
</dbReference>
<dbReference type="OrthoDB" id="245989at2759"/>
<name>A0A5E8BL28_9ASCO</name>
<evidence type="ECO:0000256" key="2">
    <source>
        <dbReference type="ARBA" id="ARBA00006012"/>
    </source>
</evidence>
<feature type="transmembrane region" description="Helical" evidence="10">
    <location>
        <begin position="1287"/>
        <end position="1310"/>
    </location>
</feature>
<feature type="domain" description="ABC transporter" evidence="11">
    <location>
        <begin position="141"/>
        <end position="392"/>
    </location>
</feature>
<dbReference type="EMBL" id="CABVLU010000002">
    <property type="protein sequence ID" value="VVT51609.1"/>
    <property type="molecule type" value="Genomic_DNA"/>
</dbReference>
<feature type="transmembrane region" description="Helical" evidence="10">
    <location>
        <begin position="1167"/>
        <end position="1186"/>
    </location>
</feature>
<dbReference type="Pfam" id="PF14510">
    <property type="entry name" value="ABC_trans_N"/>
    <property type="match status" value="1"/>
</dbReference>
<dbReference type="PROSITE" id="PS50893">
    <property type="entry name" value="ABC_TRANSPORTER_2"/>
    <property type="match status" value="2"/>
</dbReference>
<dbReference type="InterPro" id="IPR029481">
    <property type="entry name" value="ABC_trans_N"/>
</dbReference>
<evidence type="ECO:0000259" key="11">
    <source>
        <dbReference type="PROSITE" id="PS50893"/>
    </source>
</evidence>
<evidence type="ECO:0000256" key="1">
    <source>
        <dbReference type="ARBA" id="ARBA00004141"/>
    </source>
</evidence>
<feature type="transmembrane region" description="Helical" evidence="10">
    <location>
        <begin position="750"/>
        <end position="771"/>
    </location>
</feature>
<organism evidence="12 13">
    <name type="scientific">Magnusiomyces paraingens</name>
    <dbReference type="NCBI Taxonomy" id="2606893"/>
    <lineage>
        <taxon>Eukaryota</taxon>
        <taxon>Fungi</taxon>
        <taxon>Dikarya</taxon>
        <taxon>Ascomycota</taxon>
        <taxon>Saccharomycotina</taxon>
        <taxon>Dipodascomycetes</taxon>
        <taxon>Dipodascales</taxon>
        <taxon>Dipodascaceae</taxon>
        <taxon>Magnusiomyces</taxon>
    </lineage>
</organism>
<dbReference type="PROSITE" id="PS00211">
    <property type="entry name" value="ABC_TRANSPORTER_1"/>
    <property type="match status" value="1"/>
</dbReference>
<dbReference type="SUPFAM" id="SSF52540">
    <property type="entry name" value="P-loop containing nucleoside triphosphate hydrolases"/>
    <property type="match status" value="2"/>
</dbReference>
<dbReference type="Proteomes" id="UP000398389">
    <property type="component" value="Unassembled WGS sequence"/>
</dbReference>
<comment type="similarity">
    <text evidence="2">Belongs to the ABC transporter superfamily. ABCG family. PDR (TC 3.A.1.205) subfamily.</text>
</comment>
<evidence type="ECO:0000256" key="5">
    <source>
        <dbReference type="ARBA" id="ARBA00022737"/>
    </source>
</evidence>
<accession>A0A5E8BL28</accession>
<dbReference type="InterPro" id="IPR027417">
    <property type="entry name" value="P-loop_NTPase"/>
</dbReference>
<evidence type="ECO:0000256" key="10">
    <source>
        <dbReference type="SAM" id="Phobius"/>
    </source>
</evidence>
<dbReference type="InterPro" id="IPR017871">
    <property type="entry name" value="ABC_transporter-like_CS"/>
</dbReference>
<evidence type="ECO:0000256" key="9">
    <source>
        <dbReference type="ARBA" id="ARBA00023136"/>
    </source>
</evidence>
<feature type="transmembrane region" description="Helical" evidence="10">
    <location>
        <begin position="614"/>
        <end position="633"/>
    </location>
</feature>
<keyword evidence="8 10" id="KW-1133">Transmembrane helix</keyword>
<feature type="transmembrane region" description="Helical" evidence="10">
    <location>
        <begin position="1317"/>
        <end position="1335"/>
    </location>
</feature>
<dbReference type="InterPro" id="IPR003593">
    <property type="entry name" value="AAA+_ATPase"/>
</dbReference>
<dbReference type="PANTHER" id="PTHR19241">
    <property type="entry name" value="ATP-BINDING CASSETTE TRANSPORTER"/>
    <property type="match status" value="1"/>
</dbReference>
<dbReference type="InterPro" id="IPR034001">
    <property type="entry name" value="ABCG_PDR_1"/>
</dbReference>
<dbReference type="SMART" id="SM00382">
    <property type="entry name" value="AAA"/>
    <property type="match status" value="2"/>
</dbReference>
<feature type="transmembrane region" description="Helical" evidence="10">
    <location>
        <begin position="1239"/>
        <end position="1267"/>
    </location>
</feature>
<evidence type="ECO:0000256" key="8">
    <source>
        <dbReference type="ARBA" id="ARBA00022989"/>
    </source>
</evidence>
<keyword evidence="5" id="KW-0677">Repeat</keyword>
<dbReference type="FunFam" id="3.40.50.300:FF:000054">
    <property type="entry name" value="ABC multidrug transporter atrF"/>
    <property type="match status" value="1"/>
</dbReference>
<dbReference type="InterPro" id="IPR034003">
    <property type="entry name" value="ABCG_PDR_2"/>
</dbReference>
<gene>
    <name evidence="12" type="ORF">SAPINGB_P003153</name>
</gene>
<feature type="transmembrane region" description="Helical" evidence="10">
    <location>
        <begin position="579"/>
        <end position="602"/>
    </location>
</feature>
<evidence type="ECO:0000256" key="6">
    <source>
        <dbReference type="ARBA" id="ARBA00022741"/>
    </source>
</evidence>
<keyword evidence="6" id="KW-0547">Nucleotide-binding</keyword>
<feature type="transmembrane region" description="Helical" evidence="10">
    <location>
        <begin position="536"/>
        <end position="558"/>
    </location>
</feature>
<dbReference type="CDD" id="cd03232">
    <property type="entry name" value="ABCG_PDR_domain2"/>
    <property type="match status" value="1"/>
</dbReference>
<protein>
    <recommendedName>
        <fullName evidence="11">ABC transporter domain-containing protein</fullName>
    </recommendedName>
</protein>
<evidence type="ECO:0000313" key="13">
    <source>
        <dbReference type="Proteomes" id="UP000398389"/>
    </source>
</evidence>
<keyword evidence="9 10" id="KW-0472">Membrane</keyword>
<dbReference type="GO" id="GO:0016887">
    <property type="term" value="F:ATP hydrolysis activity"/>
    <property type="evidence" value="ECO:0007669"/>
    <property type="project" value="InterPro"/>
</dbReference>
<dbReference type="GO" id="GO:0140359">
    <property type="term" value="F:ABC-type transporter activity"/>
    <property type="evidence" value="ECO:0007669"/>
    <property type="project" value="InterPro"/>
</dbReference>
<dbReference type="InterPro" id="IPR043926">
    <property type="entry name" value="ABCG_dom"/>
</dbReference>
<dbReference type="Gene3D" id="3.40.50.300">
    <property type="entry name" value="P-loop containing nucleotide triphosphate hydrolases"/>
    <property type="match status" value="2"/>
</dbReference>
<dbReference type="InterPro" id="IPR010929">
    <property type="entry name" value="PDR_CDR_ABC"/>
</dbReference>
<dbReference type="GO" id="GO:0016020">
    <property type="term" value="C:membrane"/>
    <property type="evidence" value="ECO:0007669"/>
    <property type="project" value="UniProtKB-SubCell"/>
</dbReference>
<feature type="transmembrane region" description="Helical" evidence="10">
    <location>
        <begin position="502"/>
        <end position="524"/>
    </location>
</feature>
<dbReference type="GeneID" id="43581971"/>
<keyword evidence="4 10" id="KW-0812">Transmembrane</keyword>
<feature type="transmembrane region" description="Helical" evidence="10">
    <location>
        <begin position="645"/>
        <end position="667"/>
    </location>
</feature>